<reference evidence="2" key="2">
    <citation type="journal article" date="2024" name="Plant">
        <title>Genomic evolution and insights into agronomic trait innovations of Sesamum species.</title>
        <authorList>
            <person name="Miao H."/>
            <person name="Wang L."/>
            <person name="Qu L."/>
            <person name="Liu H."/>
            <person name="Sun Y."/>
            <person name="Le M."/>
            <person name="Wang Q."/>
            <person name="Wei S."/>
            <person name="Zheng Y."/>
            <person name="Lin W."/>
            <person name="Duan Y."/>
            <person name="Cao H."/>
            <person name="Xiong S."/>
            <person name="Wang X."/>
            <person name="Wei L."/>
            <person name="Li C."/>
            <person name="Ma Q."/>
            <person name="Ju M."/>
            <person name="Zhao R."/>
            <person name="Li G."/>
            <person name="Mu C."/>
            <person name="Tian Q."/>
            <person name="Mei H."/>
            <person name="Zhang T."/>
            <person name="Gao T."/>
            <person name="Zhang H."/>
        </authorList>
    </citation>
    <scope>NUCLEOTIDE SEQUENCE</scope>
    <source>
        <strain evidence="2">KEN1</strain>
    </source>
</reference>
<dbReference type="EMBL" id="JACGWN010000006">
    <property type="protein sequence ID" value="KAL0446616.1"/>
    <property type="molecule type" value="Genomic_DNA"/>
</dbReference>
<evidence type="ECO:0000256" key="1">
    <source>
        <dbReference type="SAM" id="MobiDB-lite"/>
    </source>
</evidence>
<accession>A0AAW2WZ51</accession>
<gene>
    <name evidence="2" type="ORF">Slati_1789500</name>
</gene>
<comment type="caution">
    <text evidence="2">The sequence shown here is derived from an EMBL/GenBank/DDBJ whole genome shotgun (WGS) entry which is preliminary data.</text>
</comment>
<reference evidence="2" key="1">
    <citation type="submission" date="2020-06" db="EMBL/GenBank/DDBJ databases">
        <authorList>
            <person name="Li T."/>
            <person name="Hu X."/>
            <person name="Zhang T."/>
            <person name="Song X."/>
            <person name="Zhang H."/>
            <person name="Dai N."/>
            <person name="Sheng W."/>
            <person name="Hou X."/>
            <person name="Wei L."/>
        </authorList>
    </citation>
    <scope>NUCLEOTIDE SEQUENCE</scope>
    <source>
        <strain evidence="2">KEN1</strain>
        <tissue evidence="2">Leaf</tissue>
    </source>
</reference>
<proteinExistence type="predicted"/>
<protein>
    <submittedName>
        <fullName evidence="2">Uncharacterized protein</fullName>
    </submittedName>
</protein>
<organism evidence="2">
    <name type="scientific">Sesamum latifolium</name>
    <dbReference type="NCBI Taxonomy" id="2727402"/>
    <lineage>
        <taxon>Eukaryota</taxon>
        <taxon>Viridiplantae</taxon>
        <taxon>Streptophyta</taxon>
        <taxon>Embryophyta</taxon>
        <taxon>Tracheophyta</taxon>
        <taxon>Spermatophyta</taxon>
        <taxon>Magnoliopsida</taxon>
        <taxon>eudicotyledons</taxon>
        <taxon>Gunneridae</taxon>
        <taxon>Pentapetalae</taxon>
        <taxon>asterids</taxon>
        <taxon>lamiids</taxon>
        <taxon>Lamiales</taxon>
        <taxon>Pedaliaceae</taxon>
        <taxon>Sesamum</taxon>
    </lineage>
</organism>
<name>A0AAW2WZ51_9LAMI</name>
<feature type="compositionally biased region" description="Low complexity" evidence="1">
    <location>
        <begin position="57"/>
        <end position="70"/>
    </location>
</feature>
<feature type="region of interest" description="Disordered" evidence="1">
    <location>
        <begin position="1"/>
        <end position="86"/>
    </location>
</feature>
<dbReference type="AlphaFoldDB" id="A0AAW2WZ51"/>
<evidence type="ECO:0000313" key="2">
    <source>
        <dbReference type="EMBL" id="KAL0446616.1"/>
    </source>
</evidence>
<sequence>MFGKLLHNHSGGCGGGTPLPCSPRGTLSSSESKGKKSAFASPGVAPSGSSKKSRMGSLSTPPSSSTEAPSGHPPPPTLKDERGVPLKYSRAPSDCLHFLQSLEVEWEENIPGW</sequence>